<evidence type="ECO:0000259" key="15">
    <source>
        <dbReference type="PROSITE" id="PS50979"/>
    </source>
</evidence>
<dbReference type="Pfam" id="PF02785">
    <property type="entry name" value="Biotin_carb_C"/>
    <property type="match status" value="1"/>
</dbReference>
<dbReference type="InterPro" id="IPR005479">
    <property type="entry name" value="CPAse_ATP-bd"/>
</dbReference>
<evidence type="ECO:0000256" key="4">
    <source>
        <dbReference type="ARBA" id="ARBA00013263"/>
    </source>
</evidence>
<dbReference type="InterPro" id="IPR011054">
    <property type="entry name" value="Rudment_hybrid_motif"/>
</dbReference>
<evidence type="ECO:0000256" key="1">
    <source>
        <dbReference type="ARBA" id="ARBA00003761"/>
    </source>
</evidence>
<dbReference type="NCBIfam" id="NF006367">
    <property type="entry name" value="PRK08591.1"/>
    <property type="match status" value="1"/>
</dbReference>
<keyword evidence="7 12" id="KW-0547">Nucleotide-binding</keyword>
<evidence type="ECO:0000259" key="14">
    <source>
        <dbReference type="PROSITE" id="PS50975"/>
    </source>
</evidence>
<feature type="domain" description="Biotin carboxylation" evidence="15">
    <location>
        <begin position="1"/>
        <end position="444"/>
    </location>
</feature>
<dbReference type="PROSITE" id="PS50979">
    <property type="entry name" value="BC"/>
    <property type="match status" value="1"/>
</dbReference>
<reference evidence="16 17" key="1">
    <citation type="submission" date="2019-09" db="EMBL/GenBank/DDBJ databases">
        <title>Genome sequence and assembly of Flavobacterium sp.</title>
        <authorList>
            <person name="Chhetri G."/>
        </authorList>
    </citation>
    <scope>NUCLEOTIDE SEQUENCE [LARGE SCALE GENOMIC DNA]</scope>
    <source>
        <strain evidence="16 17">SNL9</strain>
    </source>
</reference>
<keyword evidence="13" id="KW-0275">Fatty acid biosynthesis</keyword>
<dbReference type="InterPro" id="IPR016185">
    <property type="entry name" value="PreATP-grasp_dom_sf"/>
</dbReference>
<keyword evidence="9" id="KW-0460">Magnesium</keyword>
<dbReference type="InterPro" id="IPR011761">
    <property type="entry name" value="ATP-grasp"/>
</dbReference>
<keyword evidence="10 13" id="KW-0092">Biotin</keyword>
<evidence type="ECO:0000256" key="6">
    <source>
        <dbReference type="ARBA" id="ARBA00022723"/>
    </source>
</evidence>
<dbReference type="PANTHER" id="PTHR48095">
    <property type="entry name" value="PYRUVATE CARBOXYLASE SUBUNIT A"/>
    <property type="match status" value="1"/>
</dbReference>
<keyword evidence="13" id="KW-0443">Lipid metabolism</keyword>
<dbReference type="InterPro" id="IPR005482">
    <property type="entry name" value="Biotin_COase_C"/>
</dbReference>
<dbReference type="GO" id="GO:0004075">
    <property type="term" value="F:biotin carboxylase activity"/>
    <property type="evidence" value="ECO:0007669"/>
    <property type="project" value="UniProtKB-EC"/>
</dbReference>
<comment type="subunit">
    <text evidence="3 13">Acetyl-CoA carboxylase is a heterohexamer of biotin carboxyl carrier protein, biotin carboxylase and the two subunits of carboxyl transferase in a 2:2 complex.</text>
</comment>
<dbReference type="GO" id="GO:0006633">
    <property type="term" value="P:fatty acid biosynthetic process"/>
    <property type="evidence" value="ECO:0007669"/>
    <property type="project" value="UniProtKB-KW"/>
</dbReference>
<feature type="domain" description="ATP-grasp" evidence="14">
    <location>
        <begin position="120"/>
        <end position="317"/>
    </location>
</feature>
<evidence type="ECO:0000256" key="13">
    <source>
        <dbReference type="RuleBase" id="RU365063"/>
    </source>
</evidence>
<dbReference type="Pfam" id="PF00289">
    <property type="entry name" value="Biotin_carb_N"/>
    <property type="match status" value="1"/>
</dbReference>
<dbReference type="InterPro" id="IPR004549">
    <property type="entry name" value="Acetyl_CoA_COase_biotin_COase"/>
</dbReference>
<dbReference type="Pfam" id="PF02786">
    <property type="entry name" value="CPSase_L_D2"/>
    <property type="match status" value="1"/>
</dbReference>
<dbReference type="SUPFAM" id="SSF56059">
    <property type="entry name" value="Glutathione synthetase ATP-binding domain-like"/>
    <property type="match status" value="1"/>
</dbReference>
<evidence type="ECO:0000256" key="2">
    <source>
        <dbReference type="ARBA" id="ARBA00004956"/>
    </source>
</evidence>
<comment type="function">
    <text evidence="1 13">This protein is a component of the acetyl coenzyme A carboxylase complex; first, biotin carboxylase catalyzes the carboxylation of the carrier protein and then the transcarboxylase transfers the carboxyl group to form malonyl-CoA.</text>
</comment>
<evidence type="ECO:0000256" key="8">
    <source>
        <dbReference type="ARBA" id="ARBA00022840"/>
    </source>
</evidence>
<dbReference type="GO" id="GO:0046872">
    <property type="term" value="F:metal ion binding"/>
    <property type="evidence" value="ECO:0007669"/>
    <property type="project" value="UniProtKB-KW"/>
</dbReference>
<gene>
    <name evidence="16" type="primary">accC</name>
    <name evidence="16" type="ORF">F0460_00470</name>
</gene>
<dbReference type="PROSITE" id="PS50975">
    <property type="entry name" value="ATP_GRASP"/>
    <property type="match status" value="1"/>
</dbReference>
<dbReference type="FunFam" id="3.40.50.20:FF:000010">
    <property type="entry name" value="Propionyl-CoA carboxylase subunit alpha"/>
    <property type="match status" value="1"/>
</dbReference>
<dbReference type="InterPro" id="IPR011764">
    <property type="entry name" value="Biotin_carboxylation_dom"/>
</dbReference>
<dbReference type="Gene3D" id="3.30.470.20">
    <property type="entry name" value="ATP-grasp fold, B domain"/>
    <property type="match status" value="1"/>
</dbReference>
<comment type="caution">
    <text evidence="16">The sequence shown here is derived from an EMBL/GenBank/DDBJ whole genome shotgun (WGS) entry which is preliminary data.</text>
</comment>
<evidence type="ECO:0000256" key="5">
    <source>
        <dbReference type="ARBA" id="ARBA00022598"/>
    </source>
</evidence>
<dbReference type="EC" id="6.3.4.14" evidence="4 13"/>
<evidence type="ECO:0000256" key="3">
    <source>
        <dbReference type="ARBA" id="ARBA00011750"/>
    </source>
</evidence>
<protein>
    <recommendedName>
        <fullName evidence="4 13">Biotin carboxylase</fullName>
        <ecNumber evidence="4 13">6.3.4.14</ecNumber>
    </recommendedName>
    <alternativeName>
        <fullName evidence="13">Acetyl-coenzyme A carboxylase biotin carboxylase subunit A</fullName>
    </alternativeName>
</protein>
<accession>A0A5M6CVU4</accession>
<name>A0A5M6CVU4_9FLAO</name>
<dbReference type="FunFam" id="3.30.1490.20:FF:000018">
    <property type="entry name" value="Biotin carboxylase"/>
    <property type="match status" value="1"/>
</dbReference>
<dbReference type="EMBL" id="VWSG01000001">
    <property type="protein sequence ID" value="KAA5538112.1"/>
    <property type="molecule type" value="Genomic_DNA"/>
</dbReference>
<evidence type="ECO:0000313" key="16">
    <source>
        <dbReference type="EMBL" id="KAA5538112.1"/>
    </source>
</evidence>
<dbReference type="Proteomes" id="UP000325141">
    <property type="component" value="Unassembled WGS sequence"/>
</dbReference>
<comment type="catalytic activity">
    <reaction evidence="11 13">
        <text>N(6)-biotinyl-L-lysyl-[protein] + hydrogencarbonate + ATP = N(6)-carboxybiotinyl-L-lysyl-[protein] + ADP + phosphate + H(+)</text>
        <dbReference type="Rhea" id="RHEA:13501"/>
        <dbReference type="Rhea" id="RHEA-COMP:10505"/>
        <dbReference type="Rhea" id="RHEA-COMP:10506"/>
        <dbReference type="ChEBI" id="CHEBI:15378"/>
        <dbReference type="ChEBI" id="CHEBI:17544"/>
        <dbReference type="ChEBI" id="CHEBI:30616"/>
        <dbReference type="ChEBI" id="CHEBI:43474"/>
        <dbReference type="ChEBI" id="CHEBI:83144"/>
        <dbReference type="ChEBI" id="CHEBI:83145"/>
        <dbReference type="ChEBI" id="CHEBI:456216"/>
        <dbReference type="EC" id="6.3.4.14"/>
    </reaction>
</comment>
<keyword evidence="13" id="KW-0444">Lipid biosynthesis</keyword>
<evidence type="ECO:0000256" key="12">
    <source>
        <dbReference type="PROSITE-ProRule" id="PRU00409"/>
    </source>
</evidence>
<dbReference type="SUPFAM" id="SSF52440">
    <property type="entry name" value="PreATP-grasp domain"/>
    <property type="match status" value="1"/>
</dbReference>
<dbReference type="NCBIfam" id="TIGR00514">
    <property type="entry name" value="accC"/>
    <property type="match status" value="1"/>
</dbReference>
<comment type="pathway">
    <text evidence="2 13">Lipid metabolism; malonyl-CoA biosynthesis; malonyl-CoA from acetyl-CoA: step 1/1.</text>
</comment>
<keyword evidence="13" id="KW-0276">Fatty acid metabolism</keyword>
<keyword evidence="6" id="KW-0479">Metal-binding</keyword>
<dbReference type="SMART" id="SM00878">
    <property type="entry name" value="Biotin_carb_C"/>
    <property type="match status" value="1"/>
</dbReference>
<proteinExistence type="predicted"/>
<evidence type="ECO:0000313" key="17">
    <source>
        <dbReference type="Proteomes" id="UP000325141"/>
    </source>
</evidence>
<evidence type="ECO:0000256" key="11">
    <source>
        <dbReference type="ARBA" id="ARBA00048600"/>
    </source>
</evidence>
<organism evidence="16 17">
    <name type="scientific">Paenimyroides baculatum</name>
    <dbReference type="NCBI Taxonomy" id="2608000"/>
    <lineage>
        <taxon>Bacteria</taxon>
        <taxon>Pseudomonadati</taxon>
        <taxon>Bacteroidota</taxon>
        <taxon>Flavobacteriia</taxon>
        <taxon>Flavobacteriales</taxon>
        <taxon>Flavobacteriaceae</taxon>
        <taxon>Paenimyroides</taxon>
    </lineage>
</organism>
<sequence length="450" mass="50041">MFKKILIANRGEIALRVIRTCREMGIKTVAVYSTADADSLHVRFADEAVCIGPAPSAQSYLKMQNIIAAAEITNADAIHPGYGFLSENSKFSELCQKHGIKFIGASPDMIDKMGDKATAKETMKAAGVPCVPGSDGLLESLEHARKVAKEIGYPVMMKATAGGGGKGMREIFKEDELEKAWESARQEAAASFGNDGMYMEKLIVDPRHIEIQVVGDSYGKACHLSERDCSIQRRHQKLTEETPSPFMTDELRLKMGEAAVKAAEYIKYEGAGTIEFLVDKDRNFYFMEMNTRIQVEHPITEQVIDYDLIREQILVAAGVPISGKNYLPQLHSIECRINAEDPFNDFRPSPGKITTLHAPGGHGVRLDTHVYSGYTIPPNYDSMIAKLITTAQTREEAISKMKRALDEFVIEGIKTTIPFHRQLMDNPDYVAGNYTTAFMETFKIQKPVEE</sequence>
<dbReference type="InterPro" id="IPR051602">
    <property type="entry name" value="ACC_Biotin_Carboxylase"/>
</dbReference>
<evidence type="ECO:0000256" key="10">
    <source>
        <dbReference type="ARBA" id="ARBA00023267"/>
    </source>
</evidence>
<dbReference type="GO" id="GO:0005524">
    <property type="term" value="F:ATP binding"/>
    <property type="evidence" value="ECO:0007669"/>
    <property type="project" value="UniProtKB-UniRule"/>
</dbReference>
<keyword evidence="17" id="KW-1185">Reference proteome</keyword>
<dbReference type="RefSeq" id="WP_150009355.1">
    <property type="nucleotide sequence ID" value="NZ_VWSG01000001.1"/>
</dbReference>
<dbReference type="AlphaFoldDB" id="A0A5M6CVU4"/>
<keyword evidence="5 13" id="KW-0436">Ligase</keyword>
<evidence type="ECO:0000256" key="7">
    <source>
        <dbReference type="ARBA" id="ARBA00022741"/>
    </source>
</evidence>
<dbReference type="PANTHER" id="PTHR48095:SF2">
    <property type="entry name" value="BIOTIN CARBOXYLASE, CHLOROPLASTIC"/>
    <property type="match status" value="1"/>
</dbReference>
<dbReference type="GO" id="GO:2001295">
    <property type="term" value="P:malonyl-CoA biosynthetic process"/>
    <property type="evidence" value="ECO:0007669"/>
    <property type="project" value="UniProtKB-UniPathway"/>
</dbReference>
<dbReference type="SUPFAM" id="SSF51246">
    <property type="entry name" value="Rudiment single hybrid motif"/>
    <property type="match status" value="1"/>
</dbReference>
<dbReference type="UniPathway" id="UPA00655">
    <property type="reaction ID" value="UER00711"/>
</dbReference>
<dbReference type="InterPro" id="IPR005481">
    <property type="entry name" value="BC-like_N"/>
</dbReference>
<keyword evidence="8 12" id="KW-0067">ATP-binding</keyword>
<evidence type="ECO:0000256" key="9">
    <source>
        <dbReference type="ARBA" id="ARBA00022842"/>
    </source>
</evidence>
<dbReference type="PROSITE" id="PS00867">
    <property type="entry name" value="CPSASE_2"/>
    <property type="match status" value="1"/>
</dbReference>
<dbReference type="PROSITE" id="PS00866">
    <property type="entry name" value="CPSASE_1"/>
    <property type="match status" value="1"/>
</dbReference>